<keyword evidence="1" id="KW-0812">Transmembrane</keyword>
<evidence type="ECO:0000313" key="4">
    <source>
        <dbReference type="Proteomes" id="UP000431401"/>
    </source>
</evidence>
<accession>A0A7K0DQ09</accession>
<evidence type="ECO:0000256" key="1">
    <source>
        <dbReference type="SAM" id="Phobius"/>
    </source>
</evidence>
<dbReference type="InterPro" id="IPR029063">
    <property type="entry name" value="SAM-dependent_MTases_sf"/>
</dbReference>
<name>A0A7K0DQ09_9NOCA</name>
<dbReference type="SUPFAM" id="SSF53335">
    <property type="entry name" value="S-adenosyl-L-methionine-dependent methyltransferases"/>
    <property type="match status" value="1"/>
</dbReference>
<keyword evidence="1" id="KW-1133">Transmembrane helix</keyword>
<dbReference type="Proteomes" id="UP000431401">
    <property type="component" value="Unassembled WGS sequence"/>
</dbReference>
<feature type="domain" description="Methyltransferase type 11" evidence="2">
    <location>
        <begin position="108"/>
        <end position="215"/>
    </location>
</feature>
<dbReference type="OrthoDB" id="9797252at2"/>
<dbReference type="RefSeq" id="WP_153343755.1">
    <property type="nucleotide sequence ID" value="NZ_WEGI01000007.1"/>
</dbReference>
<sequence length="263" mass="28271">MDDDSASTGGAVTRPHRRRGDYGVDGDFAVVPARGQAAIVSAILLILIGLTVWALVAAWYVAAVITAVLAVAWALFVGSYLYTTLIGKFRVWADILGGLGLRGDERVLDLGCGRGALLLMAARSLPRGRAVGIDLWRADQTGNGPEATLRNAELEGVADRVDLETGDITRLPFPDGSFDLVISNLVLHNISAAADRRAALDEAVRVLRPGGRLAIGDLLHTREYRDRLRELGLADARRRGLGARMWWGSPFLPTRLVTATKPA</sequence>
<comment type="caution">
    <text evidence="3">The sequence shown here is derived from an EMBL/GenBank/DDBJ whole genome shotgun (WGS) entry which is preliminary data.</text>
</comment>
<organism evidence="3 4">
    <name type="scientific">Nocardia aurantia</name>
    <dbReference type="NCBI Taxonomy" id="2585199"/>
    <lineage>
        <taxon>Bacteria</taxon>
        <taxon>Bacillati</taxon>
        <taxon>Actinomycetota</taxon>
        <taxon>Actinomycetes</taxon>
        <taxon>Mycobacteriales</taxon>
        <taxon>Nocardiaceae</taxon>
        <taxon>Nocardia</taxon>
    </lineage>
</organism>
<dbReference type="InterPro" id="IPR013216">
    <property type="entry name" value="Methyltransf_11"/>
</dbReference>
<evidence type="ECO:0000313" key="3">
    <source>
        <dbReference type="EMBL" id="MQY27843.1"/>
    </source>
</evidence>
<feature type="transmembrane region" description="Helical" evidence="1">
    <location>
        <begin position="62"/>
        <end position="82"/>
    </location>
</feature>
<feature type="transmembrane region" description="Helical" evidence="1">
    <location>
        <begin position="37"/>
        <end position="56"/>
    </location>
</feature>
<evidence type="ECO:0000259" key="2">
    <source>
        <dbReference type="Pfam" id="PF08241"/>
    </source>
</evidence>
<dbReference type="AlphaFoldDB" id="A0A7K0DQ09"/>
<dbReference type="PANTHER" id="PTHR45277:SF1">
    <property type="entry name" value="EXPRESSED PROTEIN"/>
    <property type="match status" value="1"/>
</dbReference>
<dbReference type="Gene3D" id="3.40.50.150">
    <property type="entry name" value="Vaccinia Virus protein VP39"/>
    <property type="match status" value="1"/>
</dbReference>
<dbReference type="EMBL" id="WEGI01000007">
    <property type="protein sequence ID" value="MQY27843.1"/>
    <property type="molecule type" value="Genomic_DNA"/>
</dbReference>
<dbReference type="GO" id="GO:0008757">
    <property type="term" value="F:S-adenosylmethionine-dependent methyltransferase activity"/>
    <property type="evidence" value="ECO:0007669"/>
    <property type="project" value="InterPro"/>
</dbReference>
<keyword evidence="3" id="KW-0489">Methyltransferase</keyword>
<keyword evidence="4" id="KW-1185">Reference proteome</keyword>
<proteinExistence type="predicted"/>
<dbReference type="Pfam" id="PF08241">
    <property type="entry name" value="Methyltransf_11"/>
    <property type="match status" value="1"/>
</dbReference>
<gene>
    <name evidence="3" type="primary">menG_1</name>
    <name evidence="3" type="ORF">NRB56_34260</name>
</gene>
<dbReference type="PANTHER" id="PTHR45277">
    <property type="entry name" value="EXPRESSED PROTEIN"/>
    <property type="match status" value="1"/>
</dbReference>
<reference evidence="3 4" key="1">
    <citation type="submission" date="2019-10" db="EMBL/GenBank/DDBJ databases">
        <title>Nocardia macrotermitis sp. nov. and Nocardia aurantia sp. nov., isolated from the gut of fungus growing-termite Macrotermes natalensis.</title>
        <authorList>
            <person name="Benndorf R."/>
            <person name="Schwitalla J."/>
            <person name="Martin K."/>
            <person name="De Beer W."/>
            <person name="Kaster A.-K."/>
            <person name="Vollmers J."/>
            <person name="Poulsen M."/>
            <person name="Beemelmanns C."/>
        </authorList>
    </citation>
    <scope>NUCLEOTIDE SEQUENCE [LARGE SCALE GENOMIC DNA]</scope>
    <source>
        <strain evidence="3 4">RB56</strain>
    </source>
</reference>
<protein>
    <submittedName>
        <fullName evidence="3">2-phytyl-1,4-naphtoquinone methyltransferase</fullName>
    </submittedName>
</protein>
<keyword evidence="3" id="KW-0808">Transferase</keyword>
<dbReference type="GO" id="GO:0032259">
    <property type="term" value="P:methylation"/>
    <property type="evidence" value="ECO:0007669"/>
    <property type="project" value="UniProtKB-KW"/>
</dbReference>
<dbReference type="CDD" id="cd02440">
    <property type="entry name" value="AdoMet_MTases"/>
    <property type="match status" value="1"/>
</dbReference>
<keyword evidence="1" id="KW-0472">Membrane</keyword>